<comment type="subcellular location">
    <subcellularLocation>
        <location evidence="1">Cytoplasm</location>
    </subcellularLocation>
</comment>
<evidence type="ECO:0000313" key="7">
    <source>
        <dbReference type="Proteomes" id="UP000001357"/>
    </source>
</evidence>
<dbReference type="SUPFAM" id="SSF48371">
    <property type="entry name" value="ARM repeat"/>
    <property type="match status" value="1"/>
</dbReference>
<dbReference type="eggNOG" id="ENOG502QSBS">
    <property type="taxonomic scope" value="Eukaryota"/>
</dbReference>
<evidence type="ECO:0008006" key="8">
    <source>
        <dbReference type="Google" id="ProtNLM"/>
    </source>
</evidence>
<keyword evidence="7" id="KW-1185">Reference proteome</keyword>
<dbReference type="InterPro" id="IPR011989">
    <property type="entry name" value="ARM-like"/>
</dbReference>
<dbReference type="InterPro" id="IPR016024">
    <property type="entry name" value="ARM-type_fold"/>
</dbReference>
<gene>
    <name evidence="6" type="ORF">MONBRDRAFT_23736</name>
</gene>
<reference evidence="6 7" key="1">
    <citation type="journal article" date="2008" name="Nature">
        <title>The genome of the choanoflagellate Monosiga brevicollis and the origin of metazoans.</title>
        <authorList>
            <consortium name="JGI Sequencing"/>
            <person name="King N."/>
            <person name="Westbrook M.J."/>
            <person name="Young S.L."/>
            <person name="Kuo A."/>
            <person name="Abedin M."/>
            <person name="Chapman J."/>
            <person name="Fairclough S."/>
            <person name="Hellsten U."/>
            <person name="Isogai Y."/>
            <person name="Letunic I."/>
            <person name="Marr M."/>
            <person name="Pincus D."/>
            <person name="Putnam N."/>
            <person name="Rokas A."/>
            <person name="Wright K.J."/>
            <person name="Zuzow R."/>
            <person name="Dirks W."/>
            <person name="Good M."/>
            <person name="Goodstein D."/>
            <person name="Lemons D."/>
            <person name="Li W."/>
            <person name="Lyons J.B."/>
            <person name="Morris A."/>
            <person name="Nichols S."/>
            <person name="Richter D.J."/>
            <person name="Salamov A."/>
            <person name="Bork P."/>
            <person name="Lim W.A."/>
            <person name="Manning G."/>
            <person name="Miller W.T."/>
            <person name="McGinnis W."/>
            <person name="Shapiro H."/>
            <person name="Tjian R."/>
            <person name="Grigoriev I.V."/>
            <person name="Rokhsar D."/>
        </authorList>
    </citation>
    <scope>NUCLEOTIDE SEQUENCE [LARGE SCALE GENOMIC DNA]</scope>
    <source>
        <strain evidence="7">MX1 / ATCC 50154</strain>
    </source>
</reference>
<protein>
    <recommendedName>
        <fullName evidence="8">TOG domain-containing protein</fullName>
    </recommendedName>
</protein>
<evidence type="ECO:0000256" key="5">
    <source>
        <dbReference type="ARBA" id="ARBA00022927"/>
    </source>
</evidence>
<evidence type="ECO:0000256" key="4">
    <source>
        <dbReference type="ARBA" id="ARBA00022737"/>
    </source>
</evidence>
<dbReference type="PANTHER" id="PTHR10527">
    <property type="entry name" value="IMPORTIN BETA"/>
    <property type="match status" value="1"/>
</dbReference>
<dbReference type="RefSeq" id="XP_001743812.1">
    <property type="nucleotide sequence ID" value="XM_001743760.1"/>
</dbReference>
<evidence type="ECO:0000256" key="1">
    <source>
        <dbReference type="ARBA" id="ARBA00004496"/>
    </source>
</evidence>
<dbReference type="OMA" id="SCDNALT"/>
<accession>A9UUA7</accession>
<dbReference type="GO" id="GO:0006606">
    <property type="term" value="P:protein import into nucleus"/>
    <property type="evidence" value="ECO:0000318"/>
    <property type="project" value="GO_Central"/>
</dbReference>
<dbReference type="Proteomes" id="UP000001357">
    <property type="component" value="Unassembled WGS sequence"/>
</dbReference>
<dbReference type="AlphaFoldDB" id="A9UUA7"/>
<dbReference type="Gene3D" id="1.25.10.10">
    <property type="entry name" value="Leucine-rich Repeat Variant"/>
    <property type="match status" value="2"/>
</dbReference>
<evidence type="ECO:0000256" key="2">
    <source>
        <dbReference type="ARBA" id="ARBA00022448"/>
    </source>
</evidence>
<keyword evidence="2" id="KW-0813">Transport</keyword>
<dbReference type="GO" id="GO:0005737">
    <property type="term" value="C:cytoplasm"/>
    <property type="evidence" value="ECO:0000318"/>
    <property type="project" value="GO_Central"/>
</dbReference>
<sequence>MVTATEFAGPLGSHLRIDREKARDGLLQALTDSAIDMASVETMLEDQLNQADEPWESLHGALITIHAIYQRTTEQTPGLSREFAERTAPRLTALLRHREPRIRESTGQALADACARHGVFIYENHARDVVMNSIKDNLERHVTAEELALKRERLGISESDSNDVFHESEGWKTLETGCKALRQIAEACGPAFAPYITSDLLELVFAAIAHTNRFVRETGYYLCNQFVRIIREDGTVAPPMPYDEFKMRMAQQLAIGLADNWSQVRMAASVATRSFLESISEEGRTTLYDLLLPRLCINRYYVAAGVRNFCQEAWKELFQDRGRQLIAEHIAATVEFYVKQAQADNHAVREAACACIAELGLKIEYDALRPYVKQLLDCLLEAFEDESWPVRDAACIASGRFLGAFPIEAKGEPLDAFLKLYFHHLGDNIWSVRENAAVAIGNVCKSFGDDPKVKEFVLKKIDEMLPQAHQQSENSESFVALENVTSFGVAPSVGTPNKVSYSFNDPDPTHTDQQMFSCGSLAPKLKRKGGCMDCAFHRPQEPWERSDGCMYLLRELSALLPDEVAGLLSQVVDLAKLRHYKHYCNFLETLWKQLPIIAKNISKKRFKPHIQGFIPSMAHSLQSSHQLSRAAAEDCTRQLCALLGPTIFLGRVELEDPSLVPVFAPFARAH</sequence>
<evidence type="ECO:0000256" key="3">
    <source>
        <dbReference type="ARBA" id="ARBA00022490"/>
    </source>
</evidence>
<dbReference type="KEGG" id="mbr:MONBRDRAFT_23736"/>
<dbReference type="GO" id="GO:0008139">
    <property type="term" value="F:nuclear localization sequence binding"/>
    <property type="evidence" value="ECO:0000318"/>
    <property type="project" value="GO_Central"/>
</dbReference>
<keyword evidence="5" id="KW-0653">Protein transport</keyword>
<dbReference type="InParanoid" id="A9UUA7"/>
<keyword evidence="4" id="KW-0677">Repeat</keyword>
<dbReference type="InterPro" id="IPR040122">
    <property type="entry name" value="Importin_beta"/>
</dbReference>
<dbReference type="GO" id="GO:0061608">
    <property type="term" value="F:nuclear import signal receptor activity"/>
    <property type="evidence" value="ECO:0000318"/>
    <property type="project" value="GO_Central"/>
</dbReference>
<organism evidence="6 7">
    <name type="scientific">Monosiga brevicollis</name>
    <name type="common">Choanoflagellate</name>
    <dbReference type="NCBI Taxonomy" id="81824"/>
    <lineage>
        <taxon>Eukaryota</taxon>
        <taxon>Choanoflagellata</taxon>
        <taxon>Craspedida</taxon>
        <taxon>Salpingoecidae</taxon>
        <taxon>Monosiga</taxon>
    </lineage>
</organism>
<name>A9UUA7_MONBE</name>
<dbReference type="GeneID" id="5889172"/>
<proteinExistence type="predicted"/>
<dbReference type="EMBL" id="CH991545">
    <property type="protein sequence ID" value="EDQ91390.1"/>
    <property type="molecule type" value="Genomic_DNA"/>
</dbReference>
<evidence type="ECO:0000313" key="6">
    <source>
        <dbReference type="EMBL" id="EDQ91390.1"/>
    </source>
</evidence>
<dbReference type="GO" id="GO:0005634">
    <property type="term" value="C:nucleus"/>
    <property type="evidence" value="ECO:0000318"/>
    <property type="project" value="GO_Central"/>
</dbReference>
<dbReference type="Pfam" id="PF13513">
    <property type="entry name" value="HEAT_EZ"/>
    <property type="match status" value="1"/>
</dbReference>
<keyword evidence="3" id="KW-0963">Cytoplasm</keyword>